<keyword evidence="6 12" id="KW-0418">Kinase</keyword>
<dbReference type="Pfam" id="PF00512">
    <property type="entry name" value="HisKA"/>
    <property type="match status" value="1"/>
</dbReference>
<dbReference type="PROSITE" id="PS50885">
    <property type="entry name" value="HAMP"/>
    <property type="match status" value="1"/>
</dbReference>
<proteinExistence type="predicted"/>
<dbReference type="GO" id="GO:0016301">
    <property type="term" value="F:kinase activity"/>
    <property type="evidence" value="ECO:0007669"/>
    <property type="project" value="UniProtKB-KW"/>
</dbReference>
<keyword evidence="7" id="KW-0472">Membrane</keyword>
<dbReference type="SMART" id="SM00388">
    <property type="entry name" value="HisKA"/>
    <property type="match status" value="1"/>
</dbReference>
<evidence type="ECO:0000256" key="8">
    <source>
        <dbReference type="ARBA" id="ARBA00023012"/>
    </source>
</evidence>
<dbReference type="EMBL" id="JAHLEM010000098">
    <property type="protein sequence ID" value="MBU3864728.1"/>
    <property type="molecule type" value="Genomic_DNA"/>
</dbReference>
<gene>
    <name evidence="12" type="ORF">KN815_11750</name>
</gene>
<sequence>MKRLRPQKRLRPLKRFRPRLGGLRTRLLIAFVLVALISTVTATALAYRESRTAVLARTQDAFQTDVRDRVDSVAPDFDMPPDVRTLTAMADSVSSGLSGAPLVVTRYQDLTASSDGLADRTRITPELRASVRSSGRTRFQRVEYRGRPYLVVGTPVTYDGGRVSGLEVFAVTSLLAEQEHTDALLDSVRGGLPPVLGLAALLALLAAGTVLRPVRELGRATRRLADGDLDSRAEVKGRDELARLAADFNTTADALRASVTDLRDQEARARRFVADVSHELRTPLAAMTMVTTVLDEDAAQLPTDAARAARTVSDETARLARLVEDLMEMSRFDSGAARLDAAETDLGLTVRGTLELRGWTGQVAARLPEGIRAVVDRRRVDVAVANLVGNALRHGAPPVTVTLSATADGVTVEVTDWGPGLPPDALDQVFDRFYKADTARTRSEGSGLGTAIALENARLHGGTIEAANRPAEEGGGAVFTLRLPRHPRQPGGQDGAGRETAAGGGAR</sequence>
<dbReference type="CDD" id="cd00075">
    <property type="entry name" value="HATPase"/>
    <property type="match status" value="1"/>
</dbReference>
<keyword evidence="7" id="KW-1133">Transmembrane helix</keyword>
<name>A0ABS6CCW4_9ACTN</name>
<evidence type="ECO:0000256" key="2">
    <source>
        <dbReference type="ARBA" id="ARBA00012438"/>
    </source>
</evidence>
<dbReference type="InterPro" id="IPR003661">
    <property type="entry name" value="HisK_dim/P_dom"/>
</dbReference>
<accession>A0ABS6CCW4</accession>
<dbReference type="InterPro" id="IPR003594">
    <property type="entry name" value="HATPase_dom"/>
</dbReference>
<evidence type="ECO:0000259" key="10">
    <source>
        <dbReference type="PROSITE" id="PS50109"/>
    </source>
</evidence>
<dbReference type="Pfam" id="PF00672">
    <property type="entry name" value="HAMP"/>
    <property type="match status" value="1"/>
</dbReference>
<dbReference type="SMART" id="SM00387">
    <property type="entry name" value="HATPase_c"/>
    <property type="match status" value="1"/>
</dbReference>
<dbReference type="CDD" id="cd00082">
    <property type="entry name" value="HisKA"/>
    <property type="match status" value="1"/>
</dbReference>
<evidence type="ECO:0000256" key="5">
    <source>
        <dbReference type="ARBA" id="ARBA00022692"/>
    </source>
</evidence>
<dbReference type="Proteomes" id="UP000720508">
    <property type="component" value="Unassembled WGS sequence"/>
</dbReference>
<dbReference type="CDD" id="cd06225">
    <property type="entry name" value="HAMP"/>
    <property type="match status" value="1"/>
</dbReference>
<evidence type="ECO:0000256" key="1">
    <source>
        <dbReference type="ARBA" id="ARBA00000085"/>
    </source>
</evidence>
<dbReference type="RefSeq" id="WP_216341725.1">
    <property type="nucleotide sequence ID" value="NZ_JAHLEM010000098.1"/>
</dbReference>
<protein>
    <recommendedName>
        <fullName evidence="2">histidine kinase</fullName>
        <ecNumber evidence="2">2.7.13.3</ecNumber>
    </recommendedName>
</protein>
<dbReference type="InterPro" id="IPR003660">
    <property type="entry name" value="HAMP_dom"/>
</dbReference>
<evidence type="ECO:0000313" key="13">
    <source>
        <dbReference type="Proteomes" id="UP000720508"/>
    </source>
</evidence>
<dbReference type="PROSITE" id="PS50109">
    <property type="entry name" value="HIS_KIN"/>
    <property type="match status" value="1"/>
</dbReference>
<dbReference type="InterPro" id="IPR050428">
    <property type="entry name" value="TCS_sensor_his_kinase"/>
</dbReference>
<dbReference type="Pfam" id="PF02518">
    <property type="entry name" value="HATPase_c"/>
    <property type="match status" value="1"/>
</dbReference>
<evidence type="ECO:0000259" key="11">
    <source>
        <dbReference type="PROSITE" id="PS50885"/>
    </source>
</evidence>
<comment type="catalytic activity">
    <reaction evidence="1">
        <text>ATP + protein L-histidine = ADP + protein N-phospho-L-histidine.</text>
        <dbReference type="EC" id="2.7.13.3"/>
    </reaction>
</comment>
<dbReference type="EC" id="2.7.13.3" evidence="2"/>
<evidence type="ECO:0000256" key="4">
    <source>
        <dbReference type="ARBA" id="ARBA00022679"/>
    </source>
</evidence>
<dbReference type="InterPro" id="IPR005467">
    <property type="entry name" value="His_kinase_dom"/>
</dbReference>
<feature type="region of interest" description="Disordered" evidence="9">
    <location>
        <begin position="482"/>
        <end position="507"/>
    </location>
</feature>
<dbReference type="SMART" id="SM00304">
    <property type="entry name" value="HAMP"/>
    <property type="match status" value="1"/>
</dbReference>
<organism evidence="12 13">
    <name type="scientific">Streptomyces niphimycinicus</name>
    <dbReference type="NCBI Taxonomy" id="2842201"/>
    <lineage>
        <taxon>Bacteria</taxon>
        <taxon>Bacillati</taxon>
        <taxon>Actinomycetota</taxon>
        <taxon>Actinomycetes</taxon>
        <taxon>Kitasatosporales</taxon>
        <taxon>Streptomycetaceae</taxon>
        <taxon>Streptomyces</taxon>
    </lineage>
</organism>
<keyword evidence="13" id="KW-1185">Reference proteome</keyword>
<feature type="domain" description="HAMP" evidence="11">
    <location>
        <begin position="208"/>
        <end position="260"/>
    </location>
</feature>
<keyword evidence="5" id="KW-0812">Transmembrane</keyword>
<dbReference type="PANTHER" id="PTHR45436:SF5">
    <property type="entry name" value="SENSOR HISTIDINE KINASE TRCS"/>
    <property type="match status" value="1"/>
</dbReference>
<evidence type="ECO:0000256" key="7">
    <source>
        <dbReference type="ARBA" id="ARBA00022989"/>
    </source>
</evidence>
<keyword evidence="4" id="KW-0808">Transferase</keyword>
<reference evidence="12 13" key="1">
    <citation type="submission" date="2021-06" db="EMBL/GenBank/DDBJ databases">
        <authorList>
            <person name="Pan X."/>
        </authorList>
    </citation>
    <scope>NUCLEOTIDE SEQUENCE [LARGE SCALE GENOMIC DNA]</scope>
    <source>
        <strain evidence="12 13">4503</strain>
    </source>
</reference>
<keyword evidence="8" id="KW-0902">Two-component regulatory system</keyword>
<keyword evidence="3" id="KW-0597">Phosphoprotein</keyword>
<evidence type="ECO:0000313" key="12">
    <source>
        <dbReference type="EMBL" id="MBU3864728.1"/>
    </source>
</evidence>
<dbReference type="PANTHER" id="PTHR45436">
    <property type="entry name" value="SENSOR HISTIDINE KINASE YKOH"/>
    <property type="match status" value="1"/>
</dbReference>
<evidence type="ECO:0000256" key="9">
    <source>
        <dbReference type="SAM" id="MobiDB-lite"/>
    </source>
</evidence>
<evidence type="ECO:0000256" key="6">
    <source>
        <dbReference type="ARBA" id="ARBA00022777"/>
    </source>
</evidence>
<comment type="caution">
    <text evidence="12">The sequence shown here is derived from an EMBL/GenBank/DDBJ whole genome shotgun (WGS) entry which is preliminary data.</text>
</comment>
<evidence type="ECO:0000256" key="3">
    <source>
        <dbReference type="ARBA" id="ARBA00022553"/>
    </source>
</evidence>
<feature type="domain" description="Histidine kinase" evidence="10">
    <location>
        <begin position="275"/>
        <end position="487"/>
    </location>
</feature>